<feature type="compositionally biased region" description="Polar residues" evidence="5">
    <location>
        <begin position="9"/>
        <end position="19"/>
    </location>
</feature>
<evidence type="ECO:0000256" key="3">
    <source>
        <dbReference type="ARBA" id="ARBA00022490"/>
    </source>
</evidence>
<dbReference type="InterPro" id="IPR044159">
    <property type="entry name" value="IQM"/>
</dbReference>
<dbReference type="Gene3D" id="1.20.5.190">
    <property type="match status" value="1"/>
</dbReference>
<dbReference type="PROSITE" id="PS50096">
    <property type="entry name" value="IQ"/>
    <property type="match status" value="1"/>
</dbReference>
<proteinExistence type="predicted"/>
<name>A0A9P6J099_9FUNG</name>
<accession>A0A9P6J099</accession>
<dbReference type="EMBL" id="JAAAHW010006755">
    <property type="protein sequence ID" value="KAF9955492.1"/>
    <property type="molecule type" value="Genomic_DNA"/>
</dbReference>
<sequence>MTAPPLVNDLSSSSQQPSDAQEEPEFRAATVIQSAYRGFRTRQELQYGHTNLASKKWRGLIDYSRQMYIHRIDASRATSLTSNTSPHKQKVRWAWRRAEFLASRLAKGSSCVSEMDETLMLTNEHWLELTDIKHRYGSNLQCYFNYWLQQDTKQPFHYWLDKGEGKDVDLEERPRALLEEQQVQYLKEDERKGYAVYVVNGLLYYKESGELVHTIPPSMQVNEEVDVTKLLPETNADDDEETKREKKRVRGKNKYIYVTDPEGTLYVHRKVKGRFHHSSFLGGGAVCSAGAIIVNQGILLKLNPKSGHYRPRQKHFDRLQEWLRESSVDMKNVKVSYGILEDGTVNE</sequence>
<reference evidence="6" key="1">
    <citation type="journal article" date="2020" name="Fungal Divers.">
        <title>Resolving the Mortierellaceae phylogeny through synthesis of multi-gene phylogenetics and phylogenomics.</title>
        <authorList>
            <person name="Vandepol N."/>
            <person name="Liber J."/>
            <person name="Desiro A."/>
            <person name="Na H."/>
            <person name="Kennedy M."/>
            <person name="Barry K."/>
            <person name="Grigoriev I.V."/>
            <person name="Miller A.N."/>
            <person name="O'Donnell K."/>
            <person name="Stajich J.E."/>
            <person name="Bonito G."/>
        </authorList>
    </citation>
    <scope>NUCLEOTIDE SEQUENCE</scope>
    <source>
        <strain evidence="6">MES-2147</strain>
    </source>
</reference>
<keyword evidence="3" id="KW-0963">Cytoplasm</keyword>
<evidence type="ECO:0000256" key="2">
    <source>
        <dbReference type="ARBA" id="ARBA00004496"/>
    </source>
</evidence>
<comment type="caution">
    <text evidence="6">The sequence shown here is derived from an EMBL/GenBank/DDBJ whole genome shotgun (WGS) entry which is preliminary data.</text>
</comment>
<dbReference type="OrthoDB" id="7344096at2759"/>
<dbReference type="Pfam" id="PF00612">
    <property type="entry name" value="IQ"/>
    <property type="match status" value="1"/>
</dbReference>
<gene>
    <name evidence="6" type="ORF">BGZ65_003361</name>
</gene>
<evidence type="ECO:0000313" key="7">
    <source>
        <dbReference type="Proteomes" id="UP000749646"/>
    </source>
</evidence>
<evidence type="ECO:0000313" key="6">
    <source>
        <dbReference type="EMBL" id="KAF9955492.1"/>
    </source>
</evidence>
<dbReference type="GO" id="GO:0005634">
    <property type="term" value="C:nucleus"/>
    <property type="evidence" value="ECO:0007669"/>
    <property type="project" value="UniProtKB-SubCell"/>
</dbReference>
<keyword evidence="7" id="KW-1185">Reference proteome</keyword>
<organism evidence="6 7">
    <name type="scientific">Modicella reniformis</name>
    <dbReference type="NCBI Taxonomy" id="1440133"/>
    <lineage>
        <taxon>Eukaryota</taxon>
        <taxon>Fungi</taxon>
        <taxon>Fungi incertae sedis</taxon>
        <taxon>Mucoromycota</taxon>
        <taxon>Mortierellomycotina</taxon>
        <taxon>Mortierellomycetes</taxon>
        <taxon>Mortierellales</taxon>
        <taxon>Mortierellaceae</taxon>
        <taxon>Modicella</taxon>
    </lineage>
</organism>
<dbReference type="CDD" id="cd23767">
    <property type="entry name" value="IQCD"/>
    <property type="match status" value="1"/>
</dbReference>
<dbReference type="Proteomes" id="UP000749646">
    <property type="component" value="Unassembled WGS sequence"/>
</dbReference>
<dbReference type="AlphaFoldDB" id="A0A9P6J099"/>
<evidence type="ECO:0000256" key="1">
    <source>
        <dbReference type="ARBA" id="ARBA00004123"/>
    </source>
</evidence>
<dbReference type="PANTHER" id="PTHR31250:SF27">
    <property type="entry name" value="IQ DOMAIN-CONTAINING PROTEIN IQM5"/>
    <property type="match status" value="1"/>
</dbReference>
<keyword evidence="4" id="KW-0539">Nucleus</keyword>
<dbReference type="InterPro" id="IPR000048">
    <property type="entry name" value="IQ_motif_EF-hand-BS"/>
</dbReference>
<feature type="region of interest" description="Disordered" evidence="5">
    <location>
        <begin position="1"/>
        <end position="25"/>
    </location>
</feature>
<comment type="subcellular location">
    <subcellularLocation>
        <location evidence="2">Cytoplasm</location>
    </subcellularLocation>
    <subcellularLocation>
        <location evidence="1">Nucleus</location>
    </subcellularLocation>
</comment>
<evidence type="ECO:0000256" key="5">
    <source>
        <dbReference type="SAM" id="MobiDB-lite"/>
    </source>
</evidence>
<protein>
    <submittedName>
        <fullName evidence="6">Uncharacterized protein</fullName>
    </submittedName>
</protein>
<evidence type="ECO:0000256" key="4">
    <source>
        <dbReference type="ARBA" id="ARBA00023242"/>
    </source>
</evidence>
<dbReference type="PANTHER" id="PTHR31250">
    <property type="entry name" value="IQ DOMAIN-CONTAINING PROTEIN IQM3"/>
    <property type="match status" value="1"/>
</dbReference>
<dbReference type="GO" id="GO:0005737">
    <property type="term" value="C:cytoplasm"/>
    <property type="evidence" value="ECO:0007669"/>
    <property type="project" value="UniProtKB-SubCell"/>
</dbReference>